<dbReference type="Proteomes" id="UP000199668">
    <property type="component" value="Unassembled WGS sequence"/>
</dbReference>
<evidence type="ECO:0000256" key="3">
    <source>
        <dbReference type="ARBA" id="ARBA00022679"/>
    </source>
</evidence>
<dbReference type="Gene3D" id="3.40.640.10">
    <property type="entry name" value="Type I PLP-dependent aspartate aminotransferase-like (Major domain)"/>
    <property type="match status" value="1"/>
</dbReference>
<dbReference type="GO" id="GO:0004124">
    <property type="term" value="F:cysteine synthase activity"/>
    <property type="evidence" value="ECO:0007669"/>
    <property type="project" value="TreeGrafter"/>
</dbReference>
<dbReference type="FunFam" id="3.40.640.10:FF:000035">
    <property type="entry name" value="O-succinylhomoserine sulfhydrylase"/>
    <property type="match status" value="1"/>
</dbReference>
<dbReference type="GO" id="GO:0071269">
    <property type="term" value="P:L-homocysteine biosynthetic process"/>
    <property type="evidence" value="ECO:0007669"/>
    <property type="project" value="TreeGrafter"/>
</dbReference>
<dbReference type="InterPro" id="IPR015424">
    <property type="entry name" value="PyrdxlP-dep_Trfase"/>
</dbReference>
<evidence type="ECO:0000256" key="4">
    <source>
        <dbReference type="ARBA" id="ARBA00022898"/>
    </source>
</evidence>
<dbReference type="NCBIfam" id="NF006096">
    <property type="entry name" value="PRK08248.1"/>
    <property type="match status" value="1"/>
</dbReference>
<protein>
    <submittedName>
        <fullName evidence="7">O-acetylhomoserine (Thiol)-lyase</fullName>
    </submittedName>
</protein>
<dbReference type="PIRSF" id="PIRSF001434">
    <property type="entry name" value="CGS"/>
    <property type="match status" value="1"/>
</dbReference>
<dbReference type="SUPFAM" id="SSF53383">
    <property type="entry name" value="PLP-dependent transferases"/>
    <property type="match status" value="1"/>
</dbReference>
<keyword evidence="7" id="KW-0456">Lyase</keyword>
<dbReference type="PROSITE" id="PS00868">
    <property type="entry name" value="CYS_MET_METAB_PP"/>
    <property type="match status" value="1"/>
</dbReference>
<evidence type="ECO:0000256" key="1">
    <source>
        <dbReference type="ARBA" id="ARBA00001933"/>
    </source>
</evidence>
<accession>A0A1I4JGR2</accession>
<dbReference type="EMBL" id="FOTY01000003">
    <property type="protein sequence ID" value="SFL65752.1"/>
    <property type="molecule type" value="Genomic_DNA"/>
</dbReference>
<reference evidence="7 8" key="1">
    <citation type="submission" date="2016-10" db="EMBL/GenBank/DDBJ databases">
        <authorList>
            <person name="de Groot N.N."/>
        </authorList>
    </citation>
    <scope>NUCLEOTIDE SEQUENCE [LARGE SCALE GENOMIC DNA]</scope>
    <source>
        <strain evidence="7 8">CGMCC 1.6134</strain>
    </source>
</reference>
<dbReference type="PANTHER" id="PTHR43797">
    <property type="entry name" value="HOMOCYSTEINE/CYSTEINE SYNTHASE"/>
    <property type="match status" value="1"/>
</dbReference>
<dbReference type="InterPro" id="IPR015422">
    <property type="entry name" value="PyrdxlP-dep_Trfase_small"/>
</dbReference>
<organism evidence="7 8">
    <name type="scientific">Salibacterium qingdaonense</name>
    <dbReference type="NCBI Taxonomy" id="266892"/>
    <lineage>
        <taxon>Bacteria</taxon>
        <taxon>Bacillati</taxon>
        <taxon>Bacillota</taxon>
        <taxon>Bacilli</taxon>
        <taxon>Bacillales</taxon>
        <taxon>Bacillaceae</taxon>
    </lineage>
</organism>
<feature type="modified residue" description="N6-(pyridoxal phosphate)lysine" evidence="5">
    <location>
        <position position="215"/>
    </location>
</feature>
<dbReference type="InterPro" id="IPR006235">
    <property type="entry name" value="OAc-hSer/O-AcSer_sulfhydrylase"/>
</dbReference>
<keyword evidence="8" id="KW-1185">Reference proteome</keyword>
<dbReference type="GO" id="GO:0016829">
    <property type="term" value="F:lyase activity"/>
    <property type="evidence" value="ECO:0007669"/>
    <property type="project" value="UniProtKB-KW"/>
</dbReference>
<dbReference type="AlphaFoldDB" id="A0A1I4JGR2"/>
<dbReference type="InterPro" id="IPR015421">
    <property type="entry name" value="PyrdxlP-dep_Trfase_major"/>
</dbReference>
<sequence>MKGDMQVSDQHWNLETKAVHAGQEADPATQSRAVPIYQTTSYEFKDTDQAANLFSLSEFGNIYTRIMNPTQDVFEKRMAELEGGVGALAAASGSSAIQLAVLNICGAGDEIVASSGLYGGTYNMFVHTLPKFGITVHLVEGTQPEAFAEKINDKTKLVFGEMIGNPNGEVFDIEAAAEVAHSHNIPLIVDATVVTPALCRPIYHGADIVVHSATKFIGGHGTTLGGVIVDSGRFNWNNGRFPELSEPDPSYHGVVYTEAVGESAYIIKARVQLMRDLGPALAPMNSFLLIQGLETLHLRMERHCENAVKIVDYLEKSPYVEWVNYPGQPSHPTFDKAEKYLPKGKGAILTFGIKGGVEEGKSFINACNLLSHVANVGDAKTLVIHPGSTTHQQLTEEDQKAAGLTPDLIRISAGIEHADDIIADIEQALEKSQHSVT</sequence>
<comment type="similarity">
    <text evidence="2 6">Belongs to the trans-sulfuration enzymes family.</text>
</comment>
<dbReference type="GO" id="GO:0003961">
    <property type="term" value="F:O-acetylhomoserine aminocarboxypropyltransferase activity"/>
    <property type="evidence" value="ECO:0007669"/>
    <property type="project" value="TreeGrafter"/>
</dbReference>
<evidence type="ECO:0000256" key="5">
    <source>
        <dbReference type="PIRSR" id="PIRSR001434-2"/>
    </source>
</evidence>
<keyword evidence="3" id="KW-0808">Transferase</keyword>
<evidence type="ECO:0000313" key="7">
    <source>
        <dbReference type="EMBL" id="SFL65752.1"/>
    </source>
</evidence>
<dbReference type="STRING" id="266892.SAMN04488054_103154"/>
<dbReference type="InterPro" id="IPR000277">
    <property type="entry name" value="Cys/Met-Metab_PyrdxlP-dep_enz"/>
</dbReference>
<keyword evidence="4 5" id="KW-0663">Pyridoxal phosphate</keyword>
<dbReference type="GO" id="GO:0005737">
    <property type="term" value="C:cytoplasm"/>
    <property type="evidence" value="ECO:0007669"/>
    <property type="project" value="TreeGrafter"/>
</dbReference>
<dbReference type="Pfam" id="PF01053">
    <property type="entry name" value="Cys_Met_Meta_PP"/>
    <property type="match status" value="1"/>
</dbReference>
<dbReference type="Gene3D" id="3.90.1150.10">
    <property type="entry name" value="Aspartate Aminotransferase, domain 1"/>
    <property type="match status" value="1"/>
</dbReference>
<comment type="cofactor">
    <cofactor evidence="1 6">
        <name>pyridoxal 5'-phosphate</name>
        <dbReference type="ChEBI" id="CHEBI:597326"/>
    </cofactor>
</comment>
<dbReference type="PANTHER" id="PTHR43797:SF2">
    <property type="entry name" value="HOMOCYSTEINE_CYSTEINE SYNTHASE"/>
    <property type="match status" value="1"/>
</dbReference>
<dbReference type="CDD" id="cd00614">
    <property type="entry name" value="CGS_like"/>
    <property type="match status" value="1"/>
</dbReference>
<dbReference type="GO" id="GO:0019346">
    <property type="term" value="P:transsulfuration"/>
    <property type="evidence" value="ECO:0007669"/>
    <property type="project" value="InterPro"/>
</dbReference>
<dbReference type="GO" id="GO:0006535">
    <property type="term" value="P:cysteine biosynthetic process from serine"/>
    <property type="evidence" value="ECO:0007669"/>
    <property type="project" value="TreeGrafter"/>
</dbReference>
<evidence type="ECO:0000256" key="6">
    <source>
        <dbReference type="RuleBase" id="RU362118"/>
    </source>
</evidence>
<proteinExistence type="inferred from homology"/>
<dbReference type="InterPro" id="IPR054542">
    <property type="entry name" value="Cys_met_metab_PP"/>
</dbReference>
<dbReference type="NCBIfam" id="TIGR01326">
    <property type="entry name" value="OAH_OAS_sulfhy"/>
    <property type="match status" value="1"/>
</dbReference>
<name>A0A1I4JGR2_9BACI</name>
<gene>
    <name evidence="7" type="ORF">SAMN04488054_103154</name>
</gene>
<evidence type="ECO:0000256" key="2">
    <source>
        <dbReference type="ARBA" id="ARBA00009077"/>
    </source>
</evidence>
<evidence type="ECO:0000313" key="8">
    <source>
        <dbReference type="Proteomes" id="UP000199668"/>
    </source>
</evidence>
<dbReference type="GO" id="GO:0030170">
    <property type="term" value="F:pyridoxal phosphate binding"/>
    <property type="evidence" value="ECO:0007669"/>
    <property type="project" value="InterPro"/>
</dbReference>